<dbReference type="GO" id="GO:0016255">
    <property type="term" value="P:attachment of GPI anchor to protein"/>
    <property type="evidence" value="ECO:0007669"/>
    <property type="project" value="InterPro"/>
</dbReference>
<organism evidence="11 12">
    <name type="scientific">Drosophila lebanonensis</name>
    <name type="common">Fruit fly</name>
    <name type="synonym">Scaptodrosophila lebanonensis</name>
    <dbReference type="NCBI Taxonomy" id="7225"/>
    <lineage>
        <taxon>Eukaryota</taxon>
        <taxon>Metazoa</taxon>
        <taxon>Ecdysozoa</taxon>
        <taxon>Arthropoda</taxon>
        <taxon>Hexapoda</taxon>
        <taxon>Insecta</taxon>
        <taxon>Pterygota</taxon>
        <taxon>Neoptera</taxon>
        <taxon>Endopterygota</taxon>
        <taxon>Diptera</taxon>
        <taxon>Brachycera</taxon>
        <taxon>Muscomorpha</taxon>
        <taxon>Ephydroidea</taxon>
        <taxon>Drosophilidae</taxon>
        <taxon>Scaptodrosophila</taxon>
    </lineage>
</organism>
<dbReference type="GO" id="GO:0006506">
    <property type="term" value="P:GPI anchor biosynthetic process"/>
    <property type="evidence" value="ECO:0007669"/>
    <property type="project" value="UniProtKB-UniPathway"/>
</dbReference>
<keyword evidence="6" id="KW-0256">Endoplasmic reticulum</keyword>
<evidence type="ECO:0000256" key="7">
    <source>
        <dbReference type="ARBA" id="ARBA00022989"/>
    </source>
</evidence>
<evidence type="ECO:0000256" key="10">
    <source>
        <dbReference type="SAM" id="Phobius"/>
    </source>
</evidence>
<evidence type="ECO:0000256" key="8">
    <source>
        <dbReference type="ARBA" id="ARBA00023136"/>
    </source>
</evidence>
<dbReference type="Proteomes" id="UP000504634">
    <property type="component" value="Unplaced"/>
</dbReference>
<dbReference type="UniPathway" id="UPA00196"/>
<evidence type="ECO:0000313" key="12">
    <source>
        <dbReference type="RefSeq" id="XP_030370937.1"/>
    </source>
</evidence>
<keyword evidence="4" id="KW-0337">GPI-anchor biosynthesis</keyword>
<protein>
    <submittedName>
        <fullName evidence="12">GPI transamidase component PIG-S-like isoform X2</fullName>
    </submittedName>
</protein>
<accession>A0A6J2T7L8</accession>
<dbReference type="InterPro" id="IPR019540">
    <property type="entry name" value="PtdIno-glycan_biosynth_class_S"/>
</dbReference>
<proteinExistence type="inferred from homology"/>
<evidence type="ECO:0000256" key="6">
    <source>
        <dbReference type="ARBA" id="ARBA00022824"/>
    </source>
</evidence>
<dbReference type="AlphaFoldDB" id="A0A6J2T7L8"/>
<keyword evidence="9" id="KW-0325">Glycoprotein</keyword>
<evidence type="ECO:0000256" key="2">
    <source>
        <dbReference type="ARBA" id="ARBA00004687"/>
    </source>
</evidence>
<gene>
    <name evidence="12" type="primary">LOC115621424</name>
</gene>
<dbReference type="OrthoDB" id="28748at2759"/>
<sequence length="535" mass="60341">MEKTKNSPVFKPKRRDKNEDKFRIGATVAFIVVIIVVGLPMWWKTTTVYRVSLPSSGIGRLSERPIRTAVEVGIYTQQPSRAQLLITELQAAFSDSDIWAITFTKLPPTTKTIEAHTPAALEAILLKTHPQSVGDFMFIEWPKLTEELLLTTERSALMRSDATSNKLALALNSKILQTYRINEILSKNERLGTKTEAPQPAYDVIVSVLNPKPRLTYAQWNVALAVQTYIEPFLAQVSDISNYTVRSQWKYRVSIDAELKQVRDSTKLGRHYALQESALPHILTSIAQNMTASITDKPAINLVVYIPPCNTAPIHIYNKNNEMLTQQGVDAFISPPWGGFIIANPPEHVCLAYNKNEAPVPYYVNTNDNMQVMLSQLHKLLDISNELQIDGIKSVALEQLAPRRWEYEAYIRRSAIKHIATATNTLQSLIKLLDQISYIVITDKVGAEITNSYADILAAKAALLEHRLLDASALAKRAFVASERGFFDASLLAQLYFPDEQKYAIYIPLFLPIMVPVVTSFKMLYKQKQLKHKQE</sequence>
<dbReference type="PANTHER" id="PTHR21072">
    <property type="entry name" value="GPI TRANSAMIDASE COMPONENT PIG-S"/>
    <property type="match status" value="1"/>
</dbReference>
<dbReference type="RefSeq" id="XP_030370937.1">
    <property type="nucleotide sequence ID" value="XM_030515077.1"/>
</dbReference>
<comment type="similarity">
    <text evidence="3">Belongs to the PIGS family.</text>
</comment>
<evidence type="ECO:0000256" key="1">
    <source>
        <dbReference type="ARBA" id="ARBA00004477"/>
    </source>
</evidence>
<evidence type="ECO:0000256" key="3">
    <source>
        <dbReference type="ARBA" id="ARBA00005316"/>
    </source>
</evidence>
<feature type="transmembrane region" description="Helical" evidence="10">
    <location>
        <begin position="503"/>
        <end position="525"/>
    </location>
</feature>
<keyword evidence="8 10" id="KW-0472">Membrane</keyword>
<evidence type="ECO:0000256" key="9">
    <source>
        <dbReference type="ARBA" id="ARBA00023180"/>
    </source>
</evidence>
<comment type="subcellular location">
    <subcellularLocation>
        <location evidence="1">Endoplasmic reticulum membrane</location>
        <topology evidence="1">Multi-pass membrane protein</topology>
    </subcellularLocation>
</comment>
<evidence type="ECO:0000256" key="5">
    <source>
        <dbReference type="ARBA" id="ARBA00022692"/>
    </source>
</evidence>
<keyword evidence="5 10" id="KW-0812">Transmembrane</keyword>
<keyword evidence="7 10" id="KW-1133">Transmembrane helix</keyword>
<comment type="pathway">
    <text evidence="2">Glycolipid biosynthesis; glycosylphosphatidylinositol-anchor biosynthesis.</text>
</comment>
<feature type="transmembrane region" description="Helical" evidence="10">
    <location>
        <begin position="21"/>
        <end position="43"/>
    </location>
</feature>
<dbReference type="GO" id="GO:0042765">
    <property type="term" value="C:GPI-anchor transamidase complex"/>
    <property type="evidence" value="ECO:0007669"/>
    <property type="project" value="InterPro"/>
</dbReference>
<reference evidence="12" key="1">
    <citation type="submission" date="2025-08" db="UniProtKB">
        <authorList>
            <consortium name="RefSeq"/>
        </authorList>
    </citation>
    <scope>IDENTIFICATION</scope>
    <source>
        <strain evidence="12">11010-0011.00</strain>
        <tissue evidence="12">Whole body</tissue>
    </source>
</reference>
<evidence type="ECO:0000313" key="11">
    <source>
        <dbReference type="Proteomes" id="UP000504634"/>
    </source>
</evidence>
<keyword evidence="11" id="KW-1185">Reference proteome</keyword>
<evidence type="ECO:0000256" key="4">
    <source>
        <dbReference type="ARBA" id="ARBA00022502"/>
    </source>
</evidence>
<dbReference type="PANTHER" id="PTHR21072:SF13">
    <property type="entry name" value="GPI TRANSAMIDASE COMPONENT PIG-S"/>
    <property type="match status" value="1"/>
</dbReference>
<dbReference type="GeneID" id="115621424"/>
<dbReference type="Pfam" id="PF10510">
    <property type="entry name" value="PIG-S"/>
    <property type="match status" value="1"/>
</dbReference>
<name>A0A6J2T7L8_DROLE</name>